<protein>
    <submittedName>
        <fullName evidence="1">Uncharacterized protein</fullName>
    </submittedName>
</protein>
<proteinExistence type="predicted"/>
<reference evidence="1" key="1">
    <citation type="submission" date="2022-07" db="EMBL/GenBank/DDBJ databases">
        <title>Complete Genome Sequence of the Radioresistant Bacterium Deinococcus aetherius ST0316, Isolated from the Air Dust collected in Lower Stratosphere above Japan.</title>
        <authorList>
            <person name="Satoh K."/>
            <person name="Hagiwara K."/>
            <person name="Katsumata K."/>
            <person name="Kubo A."/>
            <person name="Yokobori S."/>
            <person name="Yamagishi A."/>
            <person name="Oono Y."/>
            <person name="Narumi I."/>
        </authorList>
    </citation>
    <scope>NUCLEOTIDE SEQUENCE</scope>
    <source>
        <strain evidence="1">ST0316</strain>
    </source>
</reference>
<evidence type="ECO:0000313" key="2">
    <source>
        <dbReference type="Proteomes" id="UP001064971"/>
    </source>
</evidence>
<name>A0ABN6RAG3_9DEIO</name>
<dbReference type="EMBL" id="AP026560">
    <property type="protein sequence ID" value="BDP40340.1"/>
    <property type="molecule type" value="Genomic_DNA"/>
</dbReference>
<keyword evidence="2" id="KW-1185">Reference proteome</keyword>
<dbReference type="RefSeq" id="WP_264776206.1">
    <property type="nucleotide sequence ID" value="NZ_AP026560.1"/>
</dbReference>
<evidence type="ECO:0000313" key="1">
    <source>
        <dbReference type="EMBL" id="BDP40340.1"/>
    </source>
</evidence>
<sequence>MKYELRWPPNGREVDVWLDELPTERLTTVDPEPITFPANVLCSERTAALSQWFPLNVNRYGLLGGTFVPHREAVFLLHLPVPVVDALSPYQEPYRRPGLPQKFQAAVVDGITHDLTTLPCGSLYLRAAAHDVVGSSQVGFKMLSMSLMDLRSLPGWDGAVVASGDWFVPPLR</sequence>
<accession>A0ABN6RAG3</accession>
<gene>
    <name evidence="1" type="ORF">DAETH_03090</name>
</gene>
<dbReference type="Proteomes" id="UP001064971">
    <property type="component" value="Chromosome"/>
</dbReference>
<organism evidence="1 2">
    <name type="scientific">Deinococcus aetherius</name>
    <dbReference type="NCBI Taxonomy" id="200252"/>
    <lineage>
        <taxon>Bacteria</taxon>
        <taxon>Thermotogati</taxon>
        <taxon>Deinococcota</taxon>
        <taxon>Deinococci</taxon>
        <taxon>Deinococcales</taxon>
        <taxon>Deinococcaceae</taxon>
        <taxon>Deinococcus</taxon>
    </lineage>
</organism>